<feature type="binding site" evidence="17">
    <location>
        <position position="354"/>
    </location>
    <ligand>
        <name>(6S)-NADPHX</name>
        <dbReference type="ChEBI" id="CHEBI:64076"/>
    </ligand>
</feature>
<keyword evidence="12 17" id="KW-0456">Lyase</keyword>
<dbReference type="InterPro" id="IPR029056">
    <property type="entry name" value="Ribokinase-like"/>
</dbReference>
<feature type="binding site" evidence="17">
    <location>
        <position position="299"/>
    </location>
    <ligand>
        <name>(6S)-NADPHX</name>
        <dbReference type="ChEBI" id="CHEBI:64076"/>
    </ligand>
</feature>
<name>A0A2S0MH77_9BURK</name>
<gene>
    <name evidence="18" type="primary">nnrE</name>
    <name evidence="17" type="synonym">nnrD</name>
    <name evidence="22" type="ORF">C6570_14085</name>
</gene>
<keyword evidence="8 17" id="KW-0521">NADP</keyword>
<feature type="binding site" evidence="17">
    <location>
        <position position="475"/>
    </location>
    <ligand>
        <name>(6S)-NADPHX</name>
        <dbReference type="ChEBI" id="CHEBI:64076"/>
    </ligand>
</feature>
<feature type="domain" description="YjeF N-terminal" evidence="21">
    <location>
        <begin position="19"/>
        <end position="241"/>
    </location>
</feature>
<dbReference type="Pfam" id="PF03853">
    <property type="entry name" value="YjeF_N"/>
    <property type="match status" value="1"/>
</dbReference>
<dbReference type="GO" id="GO:0005524">
    <property type="term" value="F:ATP binding"/>
    <property type="evidence" value="ECO:0007669"/>
    <property type="project" value="UniProtKB-UniRule"/>
</dbReference>
<keyword evidence="13" id="KW-0511">Multifunctional enzyme</keyword>
<dbReference type="Pfam" id="PF01256">
    <property type="entry name" value="Carb_kinase"/>
    <property type="match status" value="1"/>
</dbReference>
<evidence type="ECO:0000256" key="6">
    <source>
        <dbReference type="ARBA" id="ARBA00022741"/>
    </source>
</evidence>
<comment type="cofactor">
    <cofactor evidence="18 19">
        <name>K(+)</name>
        <dbReference type="ChEBI" id="CHEBI:29103"/>
    </cofactor>
    <text evidence="18 19">Binds 1 potassium ion per subunit.</text>
</comment>
<keyword evidence="23" id="KW-1185">Reference proteome</keyword>
<comment type="similarity">
    <text evidence="17">Belongs to the NnrD/CARKD family.</text>
</comment>
<keyword evidence="7 17" id="KW-0067">ATP-binding</keyword>
<dbReference type="PANTHER" id="PTHR12592">
    <property type="entry name" value="ATP-DEPENDENT (S)-NAD(P)H-HYDRATE DEHYDRATASE FAMILY MEMBER"/>
    <property type="match status" value="1"/>
</dbReference>
<dbReference type="RefSeq" id="WP_106703788.1">
    <property type="nucleotide sequence ID" value="NZ_CP027666.1"/>
</dbReference>
<evidence type="ECO:0000256" key="12">
    <source>
        <dbReference type="ARBA" id="ARBA00023239"/>
    </source>
</evidence>
<dbReference type="HAMAP" id="MF_01965">
    <property type="entry name" value="NADHX_dehydratase"/>
    <property type="match status" value="1"/>
</dbReference>
<feature type="binding site" evidence="18">
    <location>
        <position position="131"/>
    </location>
    <ligand>
        <name>K(+)</name>
        <dbReference type="ChEBI" id="CHEBI:29103"/>
    </ligand>
</feature>
<comment type="catalytic activity">
    <reaction evidence="2 18 19">
        <text>(6R)-NADPHX = (6S)-NADPHX</text>
        <dbReference type="Rhea" id="RHEA:32227"/>
        <dbReference type="ChEBI" id="CHEBI:64076"/>
        <dbReference type="ChEBI" id="CHEBI:64077"/>
        <dbReference type="EC" id="5.1.99.6"/>
    </reaction>
</comment>
<dbReference type="InterPro" id="IPR036652">
    <property type="entry name" value="YjeF_N_dom_sf"/>
</dbReference>
<evidence type="ECO:0000256" key="19">
    <source>
        <dbReference type="PIRNR" id="PIRNR017184"/>
    </source>
</evidence>
<evidence type="ECO:0000256" key="16">
    <source>
        <dbReference type="ARBA" id="ARBA00049209"/>
    </source>
</evidence>
<keyword evidence="10 17" id="KW-0520">NAD</keyword>
<feature type="binding site" evidence="17">
    <location>
        <position position="474"/>
    </location>
    <ligand>
        <name>AMP</name>
        <dbReference type="ChEBI" id="CHEBI:456215"/>
    </ligand>
</feature>
<comment type="similarity">
    <text evidence="18">Belongs to the NnrE/AIBP family.</text>
</comment>
<dbReference type="OrthoDB" id="9806925at2"/>
<dbReference type="CDD" id="cd01171">
    <property type="entry name" value="YXKO-related"/>
    <property type="match status" value="1"/>
</dbReference>
<feature type="binding site" evidence="17">
    <location>
        <begin position="445"/>
        <end position="449"/>
    </location>
    <ligand>
        <name>AMP</name>
        <dbReference type="ChEBI" id="CHEBI:456215"/>
    </ligand>
</feature>
<dbReference type="PIRSF" id="PIRSF017184">
    <property type="entry name" value="Nnr"/>
    <property type="match status" value="1"/>
</dbReference>
<evidence type="ECO:0000256" key="10">
    <source>
        <dbReference type="ARBA" id="ARBA00023027"/>
    </source>
</evidence>
<feature type="binding site" evidence="18">
    <location>
        <position position="66"/>
    </location>
    <ligand>
        <name>K(+)</name>
        <dbReference type="ChEBI" id="CHEBI:29103"/>
    </ligand>
</feature>
<feature type="binding site" evidence="18">
    <location>
        <begin position="65"/>
        <end position="69"/>
    </location>
    <ligand>
        <name>(6S)-NADPHX</name>
        <dbReference type="ChEBI" id="CHEBI:64076"/>
    </ligand>
</feature>
<keyword evidence="5 18" id="KW-0479">Metal-binding</keyword>
<evidence type="ECO:0000313" key="22">
    <source>
        <dbReference type="EMBL" id="AVO35239.1"/>
    </source>
</evidence>
<comment type="function">
    <text evidence="17">Catalyzes the dehydration of the S-form of NAD(P)HX at the expense of ADP, which is converted to AMP. Together with NAD(P)HX epimerase, which catalyzes the epimerization of the S- and R-forms, the enzyme allows the repair of both epimers of NAD(P)HX, a damaged form of NAD(P)H that is a result of enzymatic or heat-dependent hydration.</text>
</comment>
<evidence type="ECO:0000256" key="4">
    <source>
        <dbReference type="ARBA" id="ARBA00009524"/>
    </source>
</evidence>
<dbReference type="EMBL" id="CP027666">
    <property type="protein sequence ID" value="AVO35239.1"/>
    <property type="molecule type" value="Genomic_DNA"/>
</dbReference>
<sequence>MPHLLRLDTPHALHSVVATRRVEERAAAQLPPNTLMQRAGLAVARLAMALAPHARTIWIACGPGNNGGDGLEAALHLQRWGRTPHVTWLGDADRAPADARAALARALDAGVQLRDQPPAADRLGEQDVCIDALLGIGAARPPEGRMAHWLAHMAHSPALRLNVDVPSGLDADTGCLLSPDATPLIAASAGHTSASGLFGTESRTHTLSLLTLKPGLFTAQGRDACGTLWFDDLMVPLGEEPATAWLSGAPATAHYAHASHKGSRGDVAIVGGETLRPAAKGAVSAVDASHPGATAMAGAALLAASAALHGGAGRVYVGLLGQPQIDCDVAQPELMFRDPQALPRASLTVVCGCGGGASVAALLPAILAQAPRLVLDADALNAIAHRPDLAADVRRRADGNLATVLTPHPLEAARLLGTTTAEVQRDRLAAAQALSARMAAVVVLKGSGTVIAAPGKAPHINPTGNGLLATAGTGDVLAGLTGARLAAGQPAFQAACDAVYQHGAAADAWPRGHGLTAGALAKSLG</sequence>
<evidence type="ECO:0000256" key="9">
    <source>
        <dbReference type="ARBA" id="ARBA00022958"/>
    </source>
</evidence>
<dbReference type="SUPFAM" id="SSF53613">
    <property type="entry name" value="Ribokinase-like"/>
    <property type="match status" value="1"/>
</dbReference>
<comment type="catalytic activity">
    <reaction evidence="1 18 19">
        <text>(6R)-NADHX = (6S)-NADHX</text>
        <dbReference type="Rhea" id="RHEA:32215"/>
        <dbReference type="ChEBI" id="CHEBI:64074"/>
        <dbReference type="ChEBI" id="CHEBI:64075"/>
        <dbReference type="EC" id="5.1.99.6"/>
    </reaction>
</comment>
<feature type="binding site" evidence="18">
    <location>
        <position position="164"/>
    </location>
    <ligand>
        <name>(6S)-NADPHX</name>
        <dbReference type="ChEBI" id="CHEBI:64076"/>
    </ligand>
</feature>
<comment type="caution">
    <text evidence="18">Lacks conserved residue(s) required for the propagation of feature annotation.</text>
</comment>
<feature type="binding site" evidence="18">
    <location>
        <begin position="135"/>
        <end position="141"/>
    </location>
    <ligand>
        <name>(6S)-NADPHX</name>
        <dbReference type="ChEBI" id="CHEBI:64076"/>
    </ligand>
</feature>
<dbReference type="SUPFAM" id="SSF64153">
    <property type="entry name" value="YjeF N-terminal domain-like"/>
    <property type="match status" value="1"/>
</dbReference>
<dbReference type="KEGG" id="otk:C6570_14085"/>
<dbReference type="GO" id="GO:0046872">
    <property type="term" value="F:metal ion binding"/>
    <property type="evidence" value="ECO:0007669"/>
    <property type="project" value="UniProtKB-UniRule"/>
</dbReference>
<evidence type="ECO:0000256" key="11">
    <source>
        <dbReference type="ARBA" id="ARBA00023235"/>
    </source>
</evidence>
<evidence type="ECO:0000256" key="8">
    <source>
        <dbReference type="ARBA" id="ARBA00022857"/>
    </source>
</evidence>
<accession>A0A2S0MH77</accession>
<evidence type="ECO:0000259" key="20">
    <source>
        <dbReference type="PROSITE" id="PS51383"/>
    </source>
</evidence>
<comment type="function">
    <text evidence="18">Catalyzes the epimerization of the S- and R-forms of NAD(P)HX, a damaged form of NAD(P)H that is a result of enzymatic or heat-dependent hydration. This is a prerequisite for the S-specific NAD(P)H-hydrate dehydratase to allow the repair of both epimers of NAD(P)HX.</text>
</comment>
<comment type="subunit">
    <text evidence="17">Homotetramer.</text>
</comment>
<dbReference type="InterPro" id="IPR000631">
    <property type="entry name" value="CARKD"/>
</dbReference>
<reference evidence="22 23" key="1">
    <citation type="submission" date="2018-03" db="EMBL/GenBank/DDBJ databases">
        <title>Genome sequencing of Ottowia sp.</title>
        <authorList>
            <person name="Kim S.-J."/>
            <person name="Heo J."/>
            <person name="Kwon S.-W."/>
        </authorList>
    </citation>
    <scope>NUCLEOTIDE SEQUENCE [LARGE SCALE GENOMIC DNA]</scope>
    <source>
        <strain evidence="22 23">KADR8-3</strain>
    </source>
</reference>
<feature type="binding site" evidence="18">
    <location>
        <position position="167"/>
    </location>
    <ligand>
        <name>K(+)</name>
        <dbReference type="ChEBI" id="CHEBI:29103"/>
    </ligand>
</feature>
<dbReference type="HAMAP" id="MF_01966">
    <property type="entry name" value="NADHX_epimerase"/>
    <property type="match status" value="1"/>
</dbReference>
<dbReference type="Gene3D" id="3.40.1190.20">
    <property type="match status" value="1"/>
</dbReference>
<dbReference type="PROSITE" id="PS51383">
    <property type="entry name" value="YJEF_C_3"/>
    <property type="match status" value="1"/>
</dbReference>
<keyword evidence="11 18" id="KW-0413">Isomerase</keyword>
<keyword evidence="6 17" id="KW-0547">Nucleotide-binding</keyword>
<evidence type="ECO:0000256" key="15">
    <source>
        <dbReference type="ARBA" id="ARBA00048238"/>
    </source>
</evidence>
<protein>
    <recommendedName>
        <fullName evidence="19">Bifunctional NAD(P)H-hydrate repair enzyme</fullName>
    </recommendedName>
    <alternativeName>
        <fullName evidence="19">Nicotinamide nucleotide repair protein</fullName>
    </alternativeName>
    <domain>
        <recommendedName>
            <fullName evidence="19">ADP-dependent (S)-NAD(P)H-hydrate dehydratase</fullName>
            <ecNumber evidence="19">4.2.1.136</ecNumber>
        </recommendedName>
        <alternativeName>
            <fullName evidence="19">ADP-dependent NAD(P)HX dehydratase</fullName>
        </alternativeName>
    </domain>
    <domain>
        <recommendedName>
            <fullName evidence="19">NAD(P)H-hydrate epimerase</fullName>
            <ecNumber evidence="19">5.1.99.6</ecNumber>
        </recommendedName>
    </domain>
</protein>
<feature type="binding site" evidence="17">
    <location>
        <position position="408"/>
    </location>
    <ligand>
        <name>(6S)-NADPHX</name>
        <dbReference type="ChEBI" id="CHEBI:64076"/>
    </ligand>
</feature>
<evidence type="ECO:0000259" key="21">
    <source>
        <dbReference type="PROSITE" id="PS51385"/>
    </source>
</evidence>
<evidence type="ECO:0000256" key="7">
    <source>
        <dbReference type="ARBA" id="ARBA00022840"/>
    </source>
</evidence>
<dbReference type="GO" id="GO:0052855">
    <property type="term" value="F:ADP-dependent NAD(P)H-hydrate dehydratase activity"/>
    <property type="evidence" value="ECO:0007669"/>
    <property type="project" value="UniProtKB-UniRule"/>
</dbReference>
<comment type="similarity">
    <text evidence="4 19">In the C-terminal section; belongs to the NnrD/CARKD family.</text>
</comment>
<comment type="catalytic activity">
    <reaction evidence="15 17 19">
        <text>(6S)-NADHX + ADP = AMP + phosphate + NADH + H(+)</text>
        <dbReference type="Rhea" id="RHEA:32223"/>
        <dbReference type="ChEBI" id="CHEBI:15378"/>
        <dbReference type="ChEBI" id="CHEBI:43474"/>
        <dbReference type="ChEBI" id="CHEBI:57945"/>
        <dbReference type="ChEBI" id="CHEBI:64074"/>
        <dbReference type="ChEBI" id="CHEBI:456215"/>
        <dbReference type="ChEBI" id="CHEBI:456216"/>
        <dbReference type="EC" id="4.2.1.136"/>
    </reaction>
</comment>
<evidence type="ECO:0000313" key="23">
    <source>
        <dbReference type="Proteomes" id="UP000239709"/>
    </source>
</evidence>
<dbReference type="InterPro" id="IPR004443">
    <property type="entry name" value="YjeF_N_dom"/>
</dbReference>
<dbReference type="NCBIfam" id="TIGR00197">
    <property type="entry name" value="yjeF_nterm"/>
    <property type="match status" value="1"/>
</dbReference>
<dbReference type="GO" id="GO:0110051">
    <property type="term" value="P:metabolite repair"/>
    <property type="evidence" value="ECO:0007669"/>
    <property type="project" value="TreeGrafter"/>
</dbReference>
<evidence type="ECO:0000256" key="2">
    <source>
        <dbReference type="ARBA" id="ARBA00000909"/>
    </source>
</evidence>
<dbReference type="InterPro" id="IPR030677">
    <property type="entry name" value="Nnr"/>
</dbReference>
<feature type="domain" description="YjeF C-terminal" evidence="20">
    <location>
        <begin position="244"/>
        <end position="525"/>
    </location>
</feature>
<comment type="similarity">
    <text evidence="3 19">In the N-terminal section; belongs to the NnrE/AIBP family.</text>
</comment>
<dbReference type="EC" id="4.2.1.136" evidence="19"/>
<dbReference type="GO" id="GO:0046496">
    <property type="term" value="P:nicotinamide nucleotide metabolic process"/>
    <property type="evidence" value="ECO:0007669"/>
    <property type="project" value="UniProtKB-UniRule"/>
</dbReference>
<evidence type="ECO:0000256" key="1">
    <source>
        <dbReference type="ARBA" id="ARBA00000013"/>
    </source>
</evidence>
<dbReference type="Proteomes" id="UP000239709">
    <property type="component" value="Chromosome"/>
</dbReference>
<dbReference type="AlphaFoldDB" id="A0A2S0MH77"/>
<comment type="cofactor">
    <cofactor evidence="17">
        <name>Mg(2+)</name>
        <dbReference type="ChEBI" id="CHEBI:18420"/>
    </cofactor>
</comment>
<proteinExistence type="inferred from homology"/>
<dbReference type="PANTHER" id="PTHR12592:SF0">
    <property type="entry name" value="ATP-DEPENDENT (S)-NAD(P)H-HYDRATE DEHYDRATASE"/>
    <property type="match status" value="1"/>
</dbReference>
<evidence type="ECO:0000256" key="17">
    <source>
        <dbReference type="HAMAP-Rule" id="MF_01965"/>
    </source>
</evidence>
<comment type="function">
    <text evidence="14 19">Bifunctional enzyme that catalyzes the epimerization of the S- and R-forms of NAD(P)HX and the dehydration of the S-form of NAD(P)HX at the expense of ADP, which is converted to AMP. This allows the repair of both epimers of NAD(P)HX, a damaged form of NAD(P)H that is a result of enzymatic or heat-dependent hydration.</text>
</comment>
<dbReference type="GO" id="GO:0052856">
    <property type="term" value="F:NAD(P)HX epimerase activity"/>
    <property type="evidence" value="ECO:0007669"/>
    <property type="project" value="UniProtKB-UniRule"/>
</dbReference>
<organism evidence="22 23">
    <name type="scientific">Ottowia oryzae</name>
    <dbReference type="NCBI Taxonomy" id="2109914"/>
    <lineage>
        <taxon>Bacteria</taxon>
        <taxon>Pseudomonadati</taxon>
        <taxon>Pseudomonadota</taxon>
        <taxon>Betaproteobacteria</taxon>
        <taxon>Burkholderiales</taxon>
        <taxon>Comamonadaceae</taxon>
        <taxon>Ottowia</taxon>
    </lineage>
</organism>
<evidence type="ECO:0000256" key="14">
    <source>
        <dbReference type="ARBA" id="ARBA00025153"/>
    </source>
</evidence>
<dbReference type="Gene3D" id="3.40.50.10260">
    <property type="entry name" value="YjeF N-terminal domain"/>
    <property type="match status" value="1"/>
</dbReference>
<dbReference type="NCBIfam" id="TIGR00196">
    <property type="entry name" value="yjeF_cterm"/>
    <property type="match status" value="1"/>
</dbReference>
<dbReference type="PROSITE" id="PS51385">
    <property type="entry name" value="YJEF_N"/>
    <property type="match status" value="1"/>
</dbReference>
<evidence type="ECO:0000256" key="3">
    <source>
        <dbReference type="ARBA" id="ARBA00006001"/>
    </source>
</evidence>
<evidence type="ECO:0000256" key="5">
    <source>
        <dbReference type="ARBA" id="ARBA00022723"/>
    </source>
</evidence>
<comment type="catalytic activity">
    <reaction evidence="16 17 19">
        <text>(6S)-NADPHX + ADP = AMP + phosphate + NADPH + H(+)</text>
        <dbReference type="Rhea" id="RHEA:32235"/>
        <dbReference type="ChEBI" id="CHEBI:15378"/>
        <dbReference type="ChEBI" id="CHEBI:43474"/>
        <dbReference type="ChEBI" id="CHEBI:57783"/>
        <dbReference type="ChEBI" id="CHEBI:64076"/>
        <dbReference type="ChEBI" id="CHEBI:456215"/>
        <dbReference type="ChEBI" id="CHEBI:456216"/>
        <dbReference type="EC" id="4.2.1.136"/>
    </reaction>
</comment>
<dbReference type="EC" id="5.1.99.6" evidence="19"/>
<evidence type="ECO:0000256" key="18">
    <source>
        <dbReference type="HAMAP-Rule" id="MF_01966"/>
    </source>
</evidence>
<keyword evidence="9 18" id="KW-0630">Potassium</keyword>
<evidence type="ECO:0000256" key="13">
    <source>
        <dbReference type="ARBA" id="ARBA00023268"/>
    </source>
</evidence>